<reference evidence="4" key="1">
    <citation type="submission" date="2013-09" db="EMBL/GenBank/DDBJ databases">
        <title>Corchorus olitorius genome sequencing.</title>
        <authorList>
            <person name="Alam M."/>
            <person name="Haque M.S."/>
            <person name="Islam M.S."/>
            <person name="Emdad E.M."/>
            <person name="Islam M.M."/>
            <person name="Ahmed B."/>
            <person name="Halim A."/>
            <person name="Hossen Q.M.M."/>
            <person name="Hossain M.Z."/>
            <person name="Ahmed R."/>
            <person name="Khan M.M."/>
            <person name="Islam R."/>
            <person name="Rashid M.M."/>
            <person name="Khan S.A."/>
            <person name="Rahman M.S."/>
            <person name="Alam M."/>
            <person name="Yahiya A.S."/>
            <person name="Khan M.S."/>
            <person name="Azam M.S."/>
            <person name="Haque T."/>
            <person name="Lashkar M.Z.H."/>
            <person name="Akhand A.I."/>
            <person name="Morshed G."/>
            <person name="Roy S."/>
            <person name="Uddin K.S."/>
            <person name="Rabeya T."/>
            <person name="Hossain A.S."/>
            <person name="Chowdhury A."/>
            <person name="Snigdha A.R."/>
            <person name="Mortoza M.S."/>
            <person name="Matin S.A."/>
            <person name="Hoque S.M.E."/>
            <person name="Islam M.K."/>
            <person name="Roy D.K."/>
            <person name="Haider R."/>
            <person name="Moosa M.M."/>
            <person name="Elias S.M."/>
            <person name="Hasan A.M."/>
            <person name="Jahan S."/>
            <person name="Shafiuddin M."/>
            <person name="Mahmood N."/>
            <person name="Shommy N.S."/>
        </authorList>
    </citation>
    <scope>NUCLEOTIDE SEQUENCE [LARGE SCALE GENOMIC DNA]</scope>
    <source>
        <strain evidence="4">cv. O-4</strain>
    </source>
</reference>
<feature type="compositionally biased region" description="Polar residues" evidence="1">
    <location>
        <begin position="268"/>
        <end position="279"/>
    </location>
</feature>
<feature type="compositionally biased region" description="Polar residues" evidence="1">
    <location>
        <begin position="242"/>
        <end position="261"/>
    </location>
</feature>
<feature type="compositionally biased region" description="Polar residues" evidence="1">
    <location>
        <begin position="329"/>
        <end position="340"/>
    </location>
</feature>
<evidence type="ECO:0000256" key="1">
    <source>
        <dbReference type="SAM" id="MobiDB-lite"/>
    </source>
</evidence>
<feature type="region of interest" description="Disordered" evidence="1">
    <location>
        <begin position="148"/>
        <end position="199"/>
    </location>
</feature>
<feature type="compositionally biased region" description="Acidic residues" evidence="1">
    <location>
        <begin position="94"/>
        <end position="106"/>
    </location>
</feature>
<feature type="region of interest" description="Disordered" evidence="1">
    <location>
        <begin position="94"/>
        <end position="114"/>
    </location>
</feature>
<feature type="domain" description="PB1-like" evidence="2">
    <location>
        <begin position="7"/>
        <end position="90"/>
    </location>
</feature>
<feature type="region of interest" description="Disordered" evidence="1">
    <location>
        <begin position="329"/>
        <end position="354"/>
    </location>
</feature>
<evidence type="ECO:0000313" key="3">
    <source>
        <dbReference type="EMBL" id="OMO73495.1"/>
    </source>
</evidence>
<name>A0A1R3HSX3_9ROSI</name>
<dbReference type="AlphaFoldDB" id="A0A1R3HSX3"/>
<keyword evidence="4" id="KW-1185">Reference proteome</keyword>
<evidence type="ECO:0000259" key="2">
    <source>
        <dbReference type="Pfam" id="PF26130"/>
    </source>
</evidence>
<proteinExistence type="predicted"/>
<feature type="compositionally biased region" description="Polar residues" evidence="1">
    <location>
        <begin position="214"/>
        <end position="235"/>
    </location>
</feature>
<feature type="region of interest" description="Disordered" evidence="1">
    <location>
        <begin position="212"/>
        <end position="288"/>
    </location>
</feature>
<gene>
    <name evidence="3" type="ORF">COLO4_27079</name>
</gene>
<sequence length="440" mass="48134">MSFETAIIRFHYQGSLVGTGEDLIYEGGFVDELQFDPDRIGYYNFINICERAGYQNVHKMWYNRPGFKLVDGIKEIRDDASILDMVGLIENGPLEDGENGPLEDGENLPNGYNGENLVDVNVNENVEAVNVDQDQEVEVEVEQVNIDVGNLQQGDDQGFEDEEENESVGVGPSAAGPSHAGPSNAGPSNASQPIGGEDYSHMDQVEETPIAQHPTAQQSSATPQPSNEVHSTTPSTRKKAGRTTSSTNVSVNINLAPSPQISADMASKASSTPTGNVEASGSVEVPRQESGSINAACLAKVGSKKRKRNPPAAKKKTRFTVVDGIGNMHNVSGERSSPASQAKYADRPPVTATSLQRDAQKKFKARMEALKIREVTVAFNYWVPNTVQISVLQTTHIGFSISLHICLRNSRRSVWTKAKQEYKFQDQSFNSRGFRLKWKF</sequence>
<organism evidence="3 4">
    <name type="scientific">Corchorus olitorius</name>
    <dbReference type="NCBI Taxonomy" id="93759"/>
    <lineage>
        <taxon>Eukaryota</taxon>
        <taxon>Viridiplantae</taxon>
        <taxon>Streptophyta</taxon>
        <taxon>Embryophyta</taxon>
        <taxon>Tracheophyta</taxon>
        <taxon>Spermatophyta</taxon>
        <taxon>Magnoliopsida</taxon>
        <taxon>eudicotyledons</taxon>
        <taxon>Gunneridae</taxon>
        <taxon>Pentapetalae</taxon>
        <taxon>rosids</taxon>
        <taxon>malvids</taxon>
        <taxon>Malvales</taxon>
        <taxon>Malvaceae</taxon>
        <taxon>Grewioideae</taxon>
        <taxon>Apeibeae</taxon>
        <taxon>Corchorus</taxon>
    </lineage>
</organism>
<dbReference type="InterPro" id="IPR058594">
    <property type="entry name" value="PB1-like_dom_pln"/>
</dbReference>
<dbReference type="Proteomes" id="UP000187203">
    <property type="component" value="Unassembled WGS sequence"/>
</dbReference>
<feature type="compositionally biased region" description="Acidic residues" evidence="1">
    <location>
        <begin position="157"/>
        <end position="166"/>
    </location>
</feature>
<accession>A0A1R3HSX3</accession>
<dbReference type="Pfam" id="PF26130">
    <property type="entry name" value="PB1-like"/>
    <property type="match status" value="1"/>
</dbReference>
<evidence type="ECO:0000313" key="4">
    <source>
        <dbReference type="Proteomes" id="UP000187203"/>
    </source>
</evidence>
<protein>
    <recommendedName>
        <fullName evidence="2">PB1-like domain-containing protein</fullName>
    </recommendedName>
</protein>
<dbReference type="EMBL" id="AWUE01019427">
    <property type="protein sequence ID" value="OMO73495.1"/>
    <property type="molecule type" value="Genomic_DNA"/>
</dbReference>
<comment type="caution">
    <text evidence="3">The sequence shown here is derived from an EMBL/GenBank/DDBJ whole genome shotgun (WGS) entry which is preliminary data.</text>
</comment>